<dbReference type="OrthoDB" id="10672967at2759"/>
<sequence length="391" mass="42193">MVNKRKGKRKNRAKNTAMTAAGAPPLSTSACAAPPEDAISLPLPVSFTEGEQPVVLEPKQVEALSHICNAEVEHPLAAAEKEEEPRAPERPMDAEEDSTETAAESIISEATESLKTKECTISPEKIDGDLIDKEDTKSQGGKEKEEAGTIETRNTVSRSMPDPVDTVEPPIQLATTPVAVTQPRTSPISALQELDHTAEEFSPAKATQATDRSSSPSTSNKASTPEEDLPVKEYKLVAPYDEVSPSTTEKTKVTFALPEKESNAKTCDEPDLVTHLYEGVKGAWTWSKSHIPLANIWMGLTESIANSVLEVATGNNLHKMDEKVIQPHLSGLDTNLLNPAIHALVEAVMNSDSKDKNPLRSILFAILRPPVYFLVHADDGAKLAGERSVEG</sequence>
<evidence type="ECO:0000313" key="3">
    <source>
        <dbReference type="Proteomes" id="UP000693970"/>
    </source>
</evidence>
<feature type="region of interest" description="Disordered" evidence="1">
    <location>
        <begin position="201"/>
        <end position="232"/>
    </location>
</feature>
<comment type="caution">
    <text evidence="2">The sequence shown here is derived from an EMBL/GenBank/DDBJ whole genome shotgun (WGS) entry which is preliminary data.</text>
</comment>
<feature type="compositionally biased region" description="Basic and acidic residues" evidence="1">
    <location>
        <begin position="112"/>
        <end position="147"/>
    </location>
</feature>
<dbReference type="Proteomes" id="UP000693970">
    <property type="component" value="Unassembled WGS sequence"/>
</dbReference>
<dbReference type="PROSITE" id="PS51257">
    <property type="entry name" value="PROKAR_LIPOPROTEIN"/>
    <property type="match status" value="1"/>
</dbReference>
<accession>A0A9K3KLI4</accession>
<dbReference type="AlphaFoldDB" id="A0A9K3KLI4"/>
<protein>
    <submittedName>
        <fullName evidence="2">Uncharacterized protein</fullName>
    </submittedName>
</protein>
<feature type="compositionally biased region" description="Basic residues" evidence="1">
    <location>
        <begin position="1"/>
        <end position="13"/>
    </location>
</feature>
<name>A0A9K3KLI4_9STRA</name>
<feature type="compositionally biased region" description="Polar residues" evidence="1">
    <location>
        <begin position="173"/>
        <end position="184"/>
    </location>
</feature>
<evidence type="ECO:0000256" key="1">
    <source>
        <dbReference type="SAM" id="MobiDB-lite"/>
    </source>
</evidence>
<feature type="region of interest" description="Disordered" evidence="1">
    <location>
        <begin position="1"/>
        <end position="33"/>
    </location>
</feature>
<proteinExistence type="predicted"/>
<feature type="compositionally biased region" description="Low complexity" evidence="1">
    <location>
        <begin position="213"/>
        <end position="223"/>
    </location>
</feature>
<organism evidence="2 3">
    <name type="scientific">Nitzschia inconspicua</name>
    <dbReference type="NCBI Taxonomy" id="303405"/>
    <lineage>
        <taxon>Eukaryota</taxon>
        <taxon>Sar</taxon>
        <taxon>Stramenopiles</taxon>
        <taxon>Ochrophyta</taxon>
        <taxon>Bacillariophyta</taxon>
        <taxon>Bacillariophyceae</taxon>
        <taxon>Bacillariophycidae</taxon>
        <taxon>Bacillariales</taxon>
        <taxon>Bacillariaceae</taxon>
        <taxon>Nitzschia</taxon>
    </lineage>
</organism>
<evidence type="ECO:0000313" key="2">
    <source>
        <dbReference type="EMBL" id="KAG7345339.1"/>
    </source>
</evidence>
<feature type="region of interest" description="Disordered" evidence="1">
    <location>
        <begin position="73"/>
        <end position="184"/>
    </location>
</feature>
<dbReference type="EMBL" id="JAGRRH010000022">
    <property type="protein sequence ID" value="KAG7345339.1"/>
    <property type="molecule type" value="Genomic_DNA"/>
</dbReference>
<feature type="compositionally biased region" description="Basic and acidic residues" evidence="1">
    <location>
        <begin position="73"/>
        <end position="93"/>
    </location>
</feature>
<gene>
    <name evidence="2" type="ORF">IV203_032870</name>
</gene>
<reference evidence="2" key="1">
    <citation type="journal article" date="2021" name="Sci. Rep.">
        <title>Diploid genomic architecture of Nitzschia inconspicua, an elite biomass production diatom.</title>
        <authorList>
            <person name="Oliver A."/>
            <person name="Podell S."/>
            <person name="Pinowska A."/>
            <person name="Traller J.C."/>
            <person name="Smith S.R."/>
            <person name="McClure R."/>
            <person name="Beliaev A."/>
            <person name="Bohutskyi P."/>
            <person name="Hill E.A."/>
            <person name="Rabines A."/>
            <person name="Zheng H."/>
            <person name="Allen L.Z."/>
            <person name="Kuo A."/>
            <person name="Grigoriev I.V."/>
            <person name="Allen A.E."/>
            <person name="Hazlebeck D."/>
            <person name="Allen E.E."/>
        </authorList>
    </citation>
    <scope>NUCLEOTIDE SEQUENCE</scope>
    <source>
        <strain evidence="2">Hildebrandi</strain>
    </source>
</reference>
<reference evidence="2" key="2">
    <citation type="submission" date="2021-04" db="EMBL/GenBank/DDBJ databases">
        <authorList>
            <person name="Podell S."/>
        </authorList>
    </citation>
    <scope>NUCLEOTIDE SEQUENCE</scope>
    <source>
        <strain evidence="2">Hildebrandi</strain>
    </source>
</reference>
<keyword evidence="3" id="KW-1185">Reference proteome</keyword>